<reference evidence="5 6" key="1">
    <citation type="journal article" date="2016" name="Nat. Commun.">
        <title>Thousands of microbial genomes shed light on interconnected biogeochemical processes in an aquifer system.</title>
        <authorList>
            <person name="Anantharaman K."/>
            <person name="Brown C.T."/>
            <person name="Hug L.A."/>
            <person name="Sharon I."/>
            <person name="Castelle C.J."/>
            <person name="Probst A.J."/>
            <person name="Thomas B.C."/>
            <person name="Singh A."/>
            <person name="Wilkins M.J."/>
            <person name="Karaoz U."/>
            <person name="Brodie E.L."/>
            <person name="Williams K.H."/>
            <person name="Hubbard S.S."/>
            <person name="Banfield J.F."/>
        </authorList>
    </citation>
    <scope>NUCLEOTIDE SEQUENCE [LARGE SCALE GENOMIC DNA]</scope>
</reference>
<dbReference type="SUPFAM" id="SSF52799">
    <property type="entry name" value="(Phosphotyrosine protein) phosphatases II"/>
    <property type="match status" value="1"/>
</dbReference>
<evidence type="ECO:0000259" key="3">
    <source>
        <dbReference type="PROSITE" id="PS50054"/>
    </source>
</evidence>
<dbReference type="SMART" id="SM00195">
    <property type="entry name" value="DSPc"/>
    <property type="match status" value="1"/>
</dbReference>
<dbReference type="GO" id="GO:0004721">
    <property type="term" value="F:phosphoprotein phosphatase activity"/>
    <property type="evidence" value="ECO:0007669"/>
    <property type="project" value="UniProtKB-KW"/>
</dbReference>
<dbReference type="Pfam" id="PF00782">
    <property type="entry name" value="DSPc"/>
    <property type="match status" value="1"/>
</dbReference>
<dbReference type="Proteomes" id="UP000177171">
    <property type="component" value="Unassembled WGS sequence"/>
</dbReference>
<dbReference type="AlphaFoldDB" id="A0A1G2LRY3"/>
<evidence type="ECO:0000256" key="2">
    <source>
        <dbReference type="ARBA" id="ARBA00022912"/>
    </source>
</evidence>
<dbReference type="InterPro" id="IPR029021">
    <property type="entry name" value="Prot-tyrosine_phosphatase-like"/>
</dbReference>
<dbReference type="GO" id="GO:0005737">
    <property type="term" value="C:cytoplasm"/>
    <property type="evidence" value="ECO:0007669"/>
    <property type="project" value="TreeGrafter"/>
</dbReference>
<dbReference type="Gene3D" id="3.90.190.10">
    <property type="entry name" value="Protein tyrosine phosphatase superfamily"/>
    <property type="match status" value="1"/>
</dbReference>
<sequence length="177" mass="20100">MLQPLISLICEKLYLGNAAAATDKDIINRYAIKKIFSVTDNWKHRPDERFCADLEIEQKILPISDEPFTGYDKVLVENIFPWIKKGLEAERGVLIHCAAGASRSPSATMAYLVWSGMVSPEDSIVMVLVAHPCAAPDIGVLKSFFKTINSDIPDIDMVEKIFKKRRNQMWWKFLINL</sequence>
<evidence type="ECO:0000313" key="5">
    <source>
        <dbReference type="EMBL" id="OHA14357.1"/>
    </source>
</evidence>
<evidence type="ECO:0000259" key="4">
    <source>
        <dbReference type="PROSITE" id="PS50056"/>
    </source>
</evidence>
<evidence type="ECO:0000256" key="1">
    <source>
        <dbReference type="ARBA" id="ARBA00022801"/>
    </source>
</evidence>
<feature type="domain" description="Tyrosine-protein phosphatase" evidence="3">
    <location>
        <begin position="5"/>
        <end position="153"/>
    </location>
</feature>
<dbReference type="PROSITE" id="PS50056">
    <property type="entry name" value="TYR_PHOSPHATASE_2"/>
    <property type="match status" value="1"/>
</dbReference>
<protein>
    <recommendedName>
        <fullName evidence="7">Tyrosine specific protein phosphatases domain-containing protein</fullName>
    </recommendedName>
</protein>
<dbReference type="PROSITE" id="PS50054">
    <property type="entry name" value="TYR_PHOSPHATASE_DUAL"/>
    <property type="match status" value="1"/>
</dbReference>
<dbReference type="InterPro" id="IPR020422">
    <property type="entry name" value="TYR_PHOSPHATASE_DUAL_dom"/>
</dbReference>
<dbReference type="PROSITE" id="PS00383">
    <property type="entry name" value="TYR_PHOSPHATASE_1"/>
    <property type="match status" value="1"/>
</dbReference>
<name>A0A1G2LRY3_9BACT</name>
<dbReference type="EMBL" id="MHQY01000008">
    <property type="protein sequence ID" value="OHA14357.1"/>
    <property type="molecule type" value="Genomic_DNA"/>
</dbReference>
<dbReference type="InterPro" id="IPR000340">
    <property type="entry name" value="Dual-sp_phosphatase_cat-dom"/>
</dbReference>
<organism evidence="5 6">
    <name type="scientific">Candidatus Sungbacteria bacterium RIFCSPLOWO2_12_FULL_41_11</name>
    <dbReference type="NCBI Taxonomy" id="1802286"/>
    <lineage>
        <taxon>Bacteria</taxon>
        <taxon>Candidatus Sungiibacteriota</taxon>
    </lineage>
</organism>
<keyword evidence="2" id="KW-0904">Protein phosphatase</keyword>
<dbReference type="InterPro" id="IPR016130">
    <property type="entry name" value="Tyr_Pase_AS"/>
</dbReference>
<evidence type="ECO:0000313" key="6">
    <source>
        <dbReference type="Proteomes" id="UP000177171"/>
    </source>
</evidence>
<feature type="domain" description="Tyrosine specific protein phosphatases" evidence="4">
    <location>
        <begin position="66"/>
        <end position="127"/>
    </location>
</feature>
<keyword evidence="1" id="KW-0378">Hydrolase</keyword>
<gene>
    <name evidence="5" type="ORF">A3G49_01885</name>
</gene>
<accession>A0A1G2LRY3</accession>
<comment type="caution">
    <text evidence="5">The sequence shown here is derived from an EMBL/GenBank/DDBJ whole genome shotgun (WGS) entry which is preliminary data.</text>
</comment>
<dbReference type="InterPro" id="IPR000387">
    <property type="entry name" value="Tyr_Pase_dom"/>
</dbReference>
<proteinExistence type="predicted"/>
<evidence type="ECO:0008006" key="7">
    <source>
        <dbReference type="Google" id="ProtNLM"/>
    </source>
</evidence>
<dbReference type="CDD" id="cd14498">
    <property type="entry name" value="DSP"/>
    <property type="match status" value="1"/>
</dbReference>
<dbReference type="PANTHER" id="PTHR10159">
    <property type="entry name" value="DUAL SPECIFICITY PROTEIN PHOSPHATASE"/>
    <property type="match status" value="1"/>
</dbReference>
<dbReference type="PANTHER" id="PTHR10159:SF519">
    <property type="entry name" value="DUAL SPECIFICITY PROTEIN PHOSPHATASE MPK3"/>
    <property type="match status" value="1"/>
</dbReference>